<dbReference type="GO" id="GO:0016779">
    <property type="term" value="F:nucleotidyltransferase activity"/>
    <property type="evidence" value="ECO:0007669"/>
    <property type="project" value="UniProtKB-KW"/>
</dbReference>
<evidence type="ECO:0000256" key="1">
    <source>
        <dbReference type="ARBA" id="ARBA00022679"/>
    </source>
</evidence>
<evidence type="ECO:0000313" key="5">
    <source>
        <dbReference type="Proteomes" id="UP000564644"/>
    </source>
</evidence>
<evidence type="ECO:0000259" key="3">
    <source>
        <dbReference type="Pfam" id="PF01467"/>
    </source>
</evidence>
<keyword evidence="1 4" id="KW-0808">Transferase</keyword>
<dbReference type="SUPFAM" id="SSF52374">
    <property type="entry name" value="Nucleotidylyl transferase"/>
    <property type="match status" value="1"/>
</dbReference>
<dbReference type="PANTHER" id="PTHR21342">
    <property type="entry name" value="PHOSPHOPANTETHEINE ADENYLYLTRANSFERASE"/>
    <property type="match status" value="1"/>
</dbReference>
<dbReference type="EMBL" id="JACJVO010000015">
    <property type="protein sequence ID" value="MBB6731803.1"/>
    <property type="molecule type" value="Genomic_DNA"/>
</dbReference>
<comment type="caution">
    <text evidence="4">The sequence shown here is derived from an EMBL/GenBank/DDBJ whole genome shotgun (WGS) entry which is preliminary data.</text>
</comment>
<dbReference type="AlphaFoldDB" id="A0A7X0SKR4"/>
<protein>
    <submittedName>
        <fullName evidence="4">Adenylyltransferase/cytidyltransferase family protein</fullName>
    </submittedName>
</protein>
<dbReference type="InterPro" id="IPR004821">
    <property type="entry name" value="Cyt_trans-like"/>
</dbReference>
<dbReference type="RefSeq" id="WP_185129471.1">
    <property type="nucleotide sequence ID" value="NZ_JACJVO010000015.1"/>
</dbReference>
<dbReference type="PANTHER" id="PTHR21342:SF0">
    <property type="entry name" value="BIFUNCTIONAL NMN ADENYLYLTRANSFERASE_NUDIX HYDROLASE"/>
    <property type="match status" value="1"/>
</dbReference>
<sequence>MGKPFRFGFILGRFQQLHVGHERIIEMGNSMCEHLLVLVGSAQLQGTKRNPFPVDLRMKMLREVCGEGACVRPLADYTNETDHSYAWGQYLLEAVRGVGREEGWGKPDLMITGNDEERELWFPPEELAELGRLIVPRAWIPIRATDLRQAILAGDRLFWEKHVNPRLHPYYDELRERLAAVEETAP</sequence>
<dbReference type="Gene3D" id="3.40.50.620">
    <property type="entry name" value="HUPs"/>
    <property type="match status" value="1"/>
</dbReference>
<feature type="domain" description="Cytidyltransferase-like" evidence="3">
    <location>
        <begin position="10"/>
        <end position="67"/>
    </location>
</feature>
<accession>A0A7X0SKR4</accession>
<dbReference type="InterPro" id="IPR014729">
    <property type="entry name" value="Rossmann-like_a/b/a_fold"/>
</dbReference>
<name>A0A7X0SKR4_9BACL</name>
<keyword evidence="2 4" id="KW-0548">Nucleotidyltransferase</keyword>
<organism evidence="4 5">
    <name type="scientific">Cohnella zeiphila</name>
    <dbReference type="NCBI Taxonomy" id="2761120"/>
    <lineage>
        <taxon>Bacteria</taxon>
        <taxon>Bacillati</taxon>
        <taxon>Bacillota</taxon>
        <taxon>Bacilli</taxon>
        <taxon>Bacillales</taxon>
        <taxon>Paenibacillaceae</taxon>
        <taxon>Cohnella</taxon>
    </lineage>
</organism>
<proteinExistence type="predicted"/>
<evidence type="ECO:0000256" key="2">
    <source>
        <dbReference type="ARBA" id="ARBA00022695"/>
    </source>
</evidence>
<dbReference type="Pfam" id="PF01467">
    <property type="entry name" value="CTP_transf_like"/>
    <property type="match status" value="1"/>
</dbReference>
<dbReference type="Proteomes" id="UP000564644">
    <property type="component" value="Unassembled WGS sequence"/>
</dbReference>
<evidence type="ECO:0000313" key="4">
    <source>
        <dbReference type="EMBL" id="MBB6731803.1"/>
    </source>
</evidence>
<keyword evidence="5" id="KW-1185">Reference proteome</keyword>
<dbReference type="NCBIfam" id="TIGR00125">
    <property type="entry name" value="cyt_tran_rel"/>
    <property type="match status" value="1"/>
</dbReference>
<gene>
    <name evidence="4" type="ORF">H7C18_12855</name>
</gene>
<reference evidence="4 5" key="1">
    <citation type="submission" date="2020-08" db="EMBL/GenBank/DDBJ databases">
        <title>Cohnella phylogeny.</title>
        <authorList>
            <person name="Dunlap C."/>
        </authorList>
    </citation>
    <scope>NUCLEOTIDE SEQUENCE [LARGE SCALE GENOMIC DNA]</scope>
    <source>
        <strain evidence="4 5">CBP 2801</strain>
    </source>
</reference>